<evidence type="ECO:0000256" key="3">
    <source>
        <dbReference type="ARBA" id="ARBA00022679"/>
    </source>
</evidence>
<proteinExistence type="inferred from homology"/>
<dbReference type="EMBL" id="CP029551">
    <property type="protein sequence ID" value="AWN37415.1"/>
    <property type="molecule type" value="Genomic_DNA"/>
</dbReference>
<dbReference type="PANTHER" id="PTHR43179:SF12">
    <property type="entry name" value="GALACTOFURANOSYLTRANSFERASE GLFT2"/>
    <property type="match status" value="1"/>
</dbReference>
<sequence>MPGNEPASLDPASVAVGLTLFRPSPAQVEAACRLATAGAGPVLAFDNGGLPAGAAEALARAGIRLLSAGRNVGIGAALNALAEAAAASGARHLLLLDQDAGPQGAMLRALLDAAVRLAGAHPPPAVIGPRPLAGPGHKAPAYPVRAGTAPRDGLVPVDFLATSGSLVDLAAFAEVGPFRADYFIDAVDLEWCFRAWARGYSCWMAPEAGLAHHVGSGTIRGPFGLAMPRQPLFRMATYLRNSAYGLRLPHLPPGWKLRQGAYLPVQVLLYWRDAGFRPRVLLRLLAALRDGLLGRLGPPRDLP</sequence>
<name>A0A2U8VUN0_9HYPH</name>
<organism evidence="4 5">
    <name type="scientific">Methylobacterium radiodurans</name>
    <dbReference type="NCBI Taxonomy" id="2202828"/>
    <lineage>
        <taxon>Bacteria</taxon>
        <taxon>Pseudomonadati</taxon>
        <taxon>Pseudomonadota</taxon>
        <taxon>Alphaproteobacteria</taxon>
        <taxon>Hyphomicrobiales</taxon>
        <taxon>Methylobacteriaceae</taxon>
        <taxon>Methylobacterium</taxon>
    </lineage>
</organism>
<dbReference type="PANTHER" id="PTHR43179">
    <property type="entry name" value="RHAMNOSYLTRANSFERASE WBBL"/>
    <property type="match status" value="1"/>
</dbReference>
<keyword evidence="5" id="KW-1185">Reference proteome</keyword>
<dbReference type="SUPFAM" id="SSF53448">
    <property type="entry name" value="Nucleotide-diphospho-sugar transferases"/>
    <property type="match status" value="1"/>
</dbReference>
<dbReference type="GO" id="GO:0016757">
    <property type="term" value="F:glycosyltransferase activity"/>
    <property type="evidence" value="ECO:0007669"/>
    <property type="project" value="UniProtKB-KW"/>
</dbReference>
<keyword evidence="2" id="KW-0328">Glycosyltransferase</keyword>
<dbReference type="OrthoDB" id="9771846at2"/>
<dbReference type="InterPro" id="IPR029044">
    <property type="entry name" value="Nucleotide-diphossugar_trans"/>
</dbReference>
<dbReference type="Gene3D" id="3.90.550.10">
    <property type="entry name" value="Spore Coat Polysaccharide Biosynthesis Protein SpsA, Chain A"/>
    <property type="match status" value="1"/>
</dbReference>
<evidence type="ECO:0000256" key="2">
    <source>
        <dbReference type="ARBA" id="ARBA00022676"/>
    </source>
</evidence>
<dbReference type="Proteomes" id="UP000246058">
    <property type="component" value="Chromosome"/>
</dbReference>
<accession>A0A2U8VUN0</accession>
<dbReference type="KEGG" id="meti:DK427_18200"/>
<dbReference type="AlphaFoldDB" id="A0A2U8VUN0"/>
<evidence type="ECO:0000313" key="4">
    <source>
        <dbReference type="EMBL" id="AWN37415.1"/>
    </source>
</evidence>
<evidence type="ECO:0000313" key="5">
    <source>
        <dbReference type="Proteomes" id="UP000246058"/>
    </source>
</evidence>
<evidence type="ECO:0000256" key="1">
    <source>
        <dbReference type="ARBA" id="ARBA00006739"/>
    </source>
</evidence>
<protein>
    <submittedName>
        <fullName evidence="4">Rhamnosyltransferase</fullName>
    </submittedName>
</protein>
<reference evidence="4 5" key="1">
    <citation type="submission" date="2018-05" db="EMBL/GenBank/DDBJ databases">
        <title>Complete Genome Sequence of Methylobacterium sp. 17Sr1-43.</title>
        <authorList>
            <person name="Srinivasan S."/>
        </authorList>
    </citation>
    <scope>NUCLEOTIDE SEQUENCE [LARGE SCALE GENOMIC DNA]</scope>
    <source>
        <strain evidence="4 5">17Sr1-43</strain>
    </source>
</reference>
<keyword evidence="3 4" id="KW-0808">Transferase</keyword>
<dbReference type="RefSeq" id="WP_109952494.1">
    <property type="nucleotide sequence ID" value="NZ_CP029551.1"/>
</dbReference>
<comment type="similarity">
    <text evidence="1">Belongs to the glycosyltransferase 2 family.</text>
</comment>
<gene>
    <name evidence="4" type="ORF">DK427_18200</name>
</gene>